<proteinExistence type="predicted"/>
<dbReference type="AlphaFoldDB" id="A0A917QQ10"/>
<protein>
    <submittedName>
        <fullName evidence="1">Uncharacterized protein</fullName>
    </submittedName>
</protein>
<comment type="caution">
    <text evidence="1">The sequence shown here is derived from an EMBL/GenBank/DDBJ whole genome shotgun (WGS) entry which is preliminary data.</text>
</comment>
<dbReference type="Proteomes" id="UP000612956">
    <property type="component" value="Unassembled WGS sequence"/>
</dbReference>
<evidence type="ECO:0000313" key="2">
    <source>
        <dbReference type="Proteomes" id="UP000612956"/>
    </source>
</evidence>
<organism evidence="1 2">
    <name type="scientific">Nocardia camponoti</name>
    <dbReference type="NCBI Taxonomy" id="1616106"/>
    <lineage>
        <taxon>Bacteria</taxon>
        <taxon>Bacillati</taxon>
        <taxon>Actinomycetota</taxon>
        <taxon>Actinomycetes</taxon>
        <taxon>Mycobacteriales</taxon>
        <taxon>Nocardiaceae</taxon>
        <taxon>Nocardia</taxon>
    </lineage>
</organism>
<name>A0A917QQ10_9NOCA</name>
<dbReference type="EMBL" id="BMMW01000004">
    <property type="protein sequence ID" value="GGK62611.1"/>
    <property type="molecule type" value="Genomic_DNA"/>
</dbReference>
<gene>
    <name evidence="1" type="ORF">GCM10011591_38540</name>
</gene>
<reference evidence="1" key="1">
    <citation type="journal article" date="2014" name="Int. J. Syst. Evol. Microbiol.">
        <title>Complete genome sequence of Corynebacterium casei LMG S-19264T (=DSM 44701T), isolated from a smear-ripened cheese.</title>
        <authorList>
            <consortium name="US DOE Joint Genome Institute (JGI-PGF)"/>
            <person name="Walter F."/>
            <person name="Albersmeier A."/>
            <person name="Kalinowski J."/>
            <person name="Ruckert C."/>
        </authorList>
    </citation>
    <scope>NUCLEOTIDE SEQUENCE</scope>
    <source>
        <strain evidence="1">CGMCC 4.7278</strain>
    </source>
</reference>
<accession>A0A917QQ10</accession>
<keyword evidence="2" id="KW-1185">Reference proteome</keyword>
<reference evidence="1" key="2">
    <citation type="submission" date="2020-09" db="EMBL/GenBank/DDBJ databases">
        <authorList>
            <person name="Sun Q."/>
            <person name="Zhou Y."/>
        </authorList>
    </citation>
    <scope>NUCLEOTIDE SEQUENCE</scope>
    <source>
        <strain evidence="1">CGMCC 4.7278</strain>
    </source>
</reference>
<evidence type="ECO:0000313" key="1">
    <source>
        <dbReference type="EMBL" id="GGK62611.1"/>
    </source>
</evidence>
<sequence length="77" mass="8699">MVNTSRAQSIDRDGNAGFACREAYFGGDTETIRKTVSHFGRPCVRTTTPGTNRSNRDTYRRISNWHNGTDPFAQCRD</sequence>